<keyword evidence="1" id="KW-0812">Transmembrane</keyword>
<organism evidence="2 3">
    <name type="scientific">Fibrisoma limi BUZ 3</name>
    <dbReference type="NCBI Taxonomy" id="1185876"/>
    <lineage>
        <taxon>Bacteria</taxon>
        <taxon>Pseudomonadati</taxon>
        <taxon>Bacteroidota</taxon>
        <taxon>Cytophagia</taxon>
        <taxon>Cytophagales</taxon>
        <taxon>Spirosomataceae</taxon>
        <taxon>Fibrisoma</taxon>
    </lineage>
</organism>
<proteinExistence type="predicted"/>
<evidence type="ECO:0000313" key="3">
    <source>
        <dbReference type="Proteomes" id="UP000009309"/>
    </source>
</evidence>
<keyword evidence="1" id="KW-1133">Transmembrane helix</keyword>
<feature type="transmembrane region" description="Helical" evidence="1">
    <location>
        <begin position="154"/>
        <end position="172"/>
    </location>
</feature>
<evidence type="ECO:0008006" key="4">
    <source>
        <dbReference type="Google" id="ProtNLM"/>
    </source>
</evidence>
<feature type="transmembrane region" description="Helical" evidence="1">
    <location>
        <begin position="26"/>
        <end position="44"/>
    </location>
</feature>
<feature type="transmembrane region" description="Helical" evidence="1">
    <location>
        <begin position="123"/>
        <end position="142"/>
    </location>
</feature>
<accession>I2GD54</accession>
<feature type="transmembrane region" description="Helical" evidence="1">
    <location>
        <begin position="207"/>
        <end position="225"/>
    </location>
</feature>
<evidence type="ECO:0000313" key="2">
    <source>
        <dbReference type="EMBL" id="CCH51828.1"/>
    </source>
</evidence>
<dbReference type="OrthoDB" id="4540541at2"/>
<feature type="transmembrane region" description="Helical" evidence="1">
    <location>
        <begin position="83"/>
        <end position="103"/>
    </location>
</feature>
<keyword evidence="3" id="KW-1185">Reference proteome</keyword>
<name>I2GD54_9BACT</name>
<dbReference type="Proteomes" id="UP000009309">
    <property type="component" value="Unassembled WGS sequence"/>
</dbReference>
<evidence type="ECO:0000256" key="1">
    <source>
        <dbReference type="SAM" id="Phobius"/>
    </source>
</evidence>
<dbReference type="RefSeq" id="WP_009280414.1">
    <property type="nucleotide sequence ID" value="NZ_CAIT01000004.1"/>
</dbReference>
<keyword evidence="1" id="KW-0472">Membrane</keyword>
<dbReference type="EMBL" id="CAIT01000004">
    <property type="protein sequence ID" value="CCH51828.1"/>
    <property type="molecule type" value="Genomic_DNA"/>
</dbReference>
<dbReference type="eggNOG" id="COG4330">
    <property type="taxonomic scope" value="Bacteria"/>
</dbReference>
<reference evidence="2 3" key="1">
    <citation type="journal article" date="2012" name="J. Bacteriol.">
        <title>Genome Sequence of the Filamentous Bacterium Fibrisoma limi BUZ 3T.</title>
        <authorList>
            <person name="Filippini M."/>
            <person name="Qi W."/>
            <person name="Jaenicke S."/>
            <person name="Goesmann A."/>
            <person name="Smits T.H."/>
            <person name="Bagheri H.C."/>
        </authorList>
    </citation>
    <scope>NUCLEOTIDE SEQUENCE [LARGE SCALE GENOMIC DNA]</scope>
    <source>
        <strain evidence="3">BUZ 3T</strain>
    </source>
</reference>
<gene>
    <name evidence="2" type="ORF">BN8_00779</name>
</gene>
<sequence>MNNLTQTLSTYRSPFQDVSTSRGLRALTLLTVAGLSLLITRGLLTGNWWFFIMLTWNLFLAWFPLGVVLVLRDLRAAGFRQMWLLAAGLAGWLAFVPNAPYIITDLFHIKNLQDSLLWFDTMTLFLFALTGLLAGLYSTLLVHRMIRPLTEHSLAWVLMIGCQLLSGFGIYLGRFGRWNSWHILTKPSLLLNAVTSSYQDHLSLKLTLAYGFVLTVLYVAFYWYVEQDSDAKA</sequence>
<comment type="caution">
    <text evidence="2">The sequence shown here is derived from an EMBL/GenBank/DDBJ whole genome shotgun (WGS) entry which is preliminary data.</text>
</comment>
<feature type="transmembrane region" description="Helical" evidence="1">
    <location>
        <begin position="50"/>
        <end position="71"/>
    </location>
</feature>
<dbReference type="InterPro" id="IPR009793">
    <property type="entry name" value="DUF1361"/>
</dbReference>
<dbReference type="Pfam" id="PF07099">
    <property type="entry name" value="DUF1361"/>
    <property type="match status" value="1"/>
</dbReference>
<dbReference type="STRING" id="1185876.BN8_00779"/>
<protein>
    <recommendedName>
        <fullName evidence="4">DUF1361 domain-containing protein</fullName>
    </recommendedName>
</protein>
<dbReference type="AlphaFoldDB" id="I2GD54"/>